<evidence type="ECO:0000256" key="1">
    <source>
        <dbReference type="SAM" id="MobiDB-lite"/>
    </source>
</evidence>
<gene>
    <name evidence="2" type="ORF">EHS24_004190</name>
</gene>
<sequence length="425" mass="46464">MDHLGNPGRVARTTRAGSGSRPSTPKVPSIDASAPVAPPIPTTIPIVCPLPGPLQDEAALIGLINIDRTAHSEAPMVDECATFLSVAVAIANTSNTNQLYEWKHLTPTQLNPTQTEAKGNGVKVMGQPQRTEQSSHSISLLGLPLCGQPPSTRQEATEATVHAAAGCSPGATAPVFAGIWYFTQNTGSLRTTRPGERWDGSRLSTTTVLGSTPEQLRKRHRASTPQQQTCLVHAAADQQRRRPRTVNTDATVPNLAFNRSPNPRCASAVSYIPTRPMTQPWNSDNSILLSTSKAAWLHFAGRRLPTLWRRSRSFFPATFTTHLSTTQALAMAAAIKVLVHETTPMWLRASPHLPAGWWTCSHPRSRPLSCPDNTTQLYKGQSLKSLLKNLRPEQNEHVFSYLAKTKDCAFYTVRLKSRSNWVQNV</sequence>
<dbReference type="RefSeq" id="XP_028478786.1">
    <property type="nucleotide sequence ID" value="XM_028619814.1"/>
</dbReference>
<protein>
    <submittedName>
        <fullName evidence="2">Uncharacterized protein</fullName>
    </submittedName>
</protein>
<name>A0A427Y4J0_9TREE</name>
<organism evidence="2 3">
    <name type="scientific">Apiotrichum porosum</name>
    <dbReference type="NCBI Taxonomy" id="105984"/>
    <lineage>
        <taxon>Eukaryota</taxon>
        <taxon>Fungi</taxon>
        <taxon>Dikarya</taxon>
        <taxon>Basidiomycota</taxon>
        <taxon>Agaricomycotina</taxon>
        <taxon>Tremellomycetes</taxon>
        <taxon>Trichosporonales</taxon>
        <taxon>Trichosporonaceae</taxon>
        <taxon>Apiotrichum</taxon>
    </lineage>
</organism>
<feature type="region of interest" description="Disordered" evidence="1">
    <location>
        <begin position="210"/>
        <end position="229"/>
    </location>
</feature>
<dbReference type="Proteomes" id="UP000279236">
    <property type="component" value="Unassembled WGS sequence"/>
</dbReference>
<evidence type="ECO:0000313" key="3">
    <source>
        <dbReference type="Proteomes" id="UP000279236"/>
    </source>
</evidence>
<accession>A0A427Y4J0</accession>
<evidence type="ECO:0000313" key="2">
    <source>
        <dbReference type="EMBL" id="RSH86001.1"/>
    </source>
</evidence>
<dbReference type="AlphaFoldDB" id="A0A427Y4J0"/>
<reference evidence="2 3" key="1">
    <citation type="submission" date="2018-11" db="EMBL/GenBank/DDBJ databases">
        <title>Genome sequence of Apiotrichum porosum DSM 27194.</title>
        <authorList>
            <person name="Aliyu H."/>
            <person name="Gorte O."/>
            <person name="Ochsenreither K."/>
        </authorList>
    </citation>
    <scope>NUCLEOTIDE SEQUENCE [LARGE SCALE GENOMIC DNA]</scope>
    <source>
        <strain evidence="2 3">DSM 27194</strain>
    </source>
</reference>
<comment type="caution">
    <text evidence="2">The sequence shown here is derived from an EMBL/GenBank/DDBJ whole genome shotgun (WGS) entry which is preliminary data.</text>
</comment>
<proteinExistence type="predicted"/>
<feature type="region of interest" description="Disordered" evidence="1">
    <location>
        <begin position="1"/>
        <end position="36"/>
    </location>
</feature>
<dbReference type="EMBL" id="RSCE01000002">
    <property type="protein sequence ID" value="RSH86001.1"/>
    <property type="molecule type" value="Genomic_DNA"/>
</dbReference>
<dbReference type="GeneID" id="39588733"/>
<keyword evidence="3" id="KW-1185">Reference proteome</keyword>